<comment type="similarity">
    <text evidence="1">Belongs to the transferase hexapeptide repeat family.</text>
</comment>
<dbReference type="RefSeq" id="WP_090298895.1">
    <property type="nucleotide sequence ID" value="NZ_FNKI01000005.1"/>
</dbReference>
<keyword evidence="6" id="KW-1185">Reference proteome</keyword>
<gene>
    <name evidence="5" type="ORF">SAMN04487892_3098</name>
</gene>
<dbReference type="OrthoDB" id="9812571at2"/>
<dbReference type="InterPro" id="IPR001451">
    <property type="entry name" value="Hexapep"/>
</dbReference>
<dbReference type="SUPFAM" id="SSF51161">
    <property type="entry name" value="Trimeric LpxA-like enzymes"/>
    <property type="match status" value="1"/>
</dbReference>
<organism evidence="5 6">
    <name type="scientific">Flagellimonas zhangzhouensis</name>
    <dbReference type="NCBI Taxonomy" id="1073328"/>
    <lineage>
        <taxon>Bacteria</taxon>
        <taxon>Pseudomonadati</taxon>
        <taxon>Bacteroidota</taxon>
        <taxon>Flavobacteriia</taxon>
        <taxon>Flavobacteriales</taxon>
        <taxon>Flavobacteriaceae</taxon>
        <taxon>Flagellimonas</taxon>
    </lineage>
</organism>
<dbReference type="AlphaFoldDB" id="A0A1H2YM46"/>
<dbReference type="PANTHER" id="PTHR23416:SF23">
    <property type="entry name" value="ACETYLTRANSFERASE C18B11.09C-RELATED"/>
    <property type="match status" value="1"/>
</dbReference>
<dbReference type="InterPro" id="IPR051159">
    <property type="entry name" value="Hexapeptide_acetyltransf"/>
</dbReference>
<dbReference type="InterPro" id="IPR011004">
    <property type="entry name" value="Trimer_LpxA-like_sf"/>
</dbReference>
<dbReference type="PANTHER" id="PTHR23416">
    <property type="entry name" value="SIALIC ACID SYNTHASE-RELATED"/>
    <property type="match status" value="1"/>
</dbReference>
<reference evidence="6" key="1">
    <citation type="submission" date="2016-10" db="EMBL/GenBank/DDBJ databases">
        <authorList>
            <person name="Varghese N."/>
            <person name="Submissions S."/>
        </authorList>
    </citation>
    <scope>NUCLEOTIDE SEQUENCE [LARGE SCALE GENOMIC DNA]</scope>
    <source>
        <strain evidence="6">DSM 25030</strain>
    </source>
</reference>
<accession>A0A1H2YM46</accession>
<dbReference type="EMBL" id="FNMY01000006">
    <property type="protein sequence ID" value="SDX05888.1"/>
    <property type="molecule type" value="Genomic_DNA"/>
</dbReference>
<keyword evidence="2 5" id="KW-0808">Transferase</keyword>
<sequence>MGNEITDNTNDIFQRLRNGETLSFDEPDFYKLAEVAERAMDILVDLNSSRTIKDIRRHLSNLVGYQVDESTTLYTPLSSNYGKNIKLGKNIFINQNCQILDLGGVTIDDHVMIGPRVNLLSESHPVDPESRKILIAKPIHIKENAWIGAGATILPGVTIGAHAVVAAGAVVSKDVPARTVVAGIPAKEVKSI</sequence>
<proteinExistence type="inferred from homology"/>
<name>A0A1H2YM46_9FLAO</name>
<dbReference type="STRING" id="1073328.SAMN05216294_3167"/>
<dbReference type="Proteomes" id="UP000199592">
    <property type="component" value="Unassembled WGS sequence"/>
</dbReference>
<dbReference type="InterPro" id="IPR018357">
    <property type="entry name" value="Hexapep_transf_CS"/>
</dbReference>
<keyword evidence="4" id="KW-0012">Acyltransferase</keyword>
<keyword evidence="3" id="KW-0677">Repeat</keyword>
<dbReference type="Gene3D" id="2.160.10.10">
    <property type="entry name" value="Hexapeptide repeat proteins"/>
    <property type="match status" value="1"/>
</dbReference>
<evidence type="ECO:0000256" key="2">
    <source>
        <dbReference type="ARBA" id="ARBA00022679"/>
    </source>
</evidence>
<evidence type="ECO:0000313" key="6">
    <source>
        <dbReference type="Proteomes" id="UP000199592"/>
    </source>
</evidence>
<protein>
    <submittedName>
        <fullName evidence="5">Acetyltransferase (Isoleucine patch superfamily)</fullName>
    </submittedName>
</protein>
<dbReference type="GO" id="GO:0008374">
    <property type="term" value="F:O-acyltransferase activity"/>
    <property type="evidence" value="ECO:0007669"/>
    <property type="project" value="TreeGrafter"/>
</dbReference>
<evidence type="ECO:0000256" key="3">
    <source>
        <dbReference type="ARBA" id="ARBA00022737"/>
    </source>
</evidence>
<dbReference type="Pfam" id="PF00132">
    <property type="entry name" value="Hexapep"/>
    <property type="match status" value="1"/>
</dbReference>
<dbReference type="PROSITE" id="PS00101">
    <property type="entry name" value="HEXAPEP_TRANSFERASES"/>
    <property type="match status" value="1"/>
</dbReference>
<evidence type="ECO:0000256" key="4">
    <source>
        <dbReference type="ARBA" id="ARBA00023315"/>
    </source>
</evidence>
<evidence type="ECO:0000313" key="5">
    <source>
        <dbReference type="EMBL" id="SDX05888.1"/>
    </source>
</evidence>
<evidence type="ECO:0000256" key="1">
    <source>
        <dbReference type="ARBA" id="ARBA00007274"/>
    </source>
</evidence>